<reference evidence="1" key="1">
    <citation type="submission" date="2018-05" db="EMBL/GenBank/DDBJ databases">
        <authorList>
            <person name="Lanie J.A."/>
            <person name="Ng W.-L."/>
            <person name="Kazmierczak K.M."/>
            <person name="Andrzejewski T.M."/>
            <person name="Davidsen T.M."/>
            <person name="Wayne K.J."/>
            <person name="Tettelin H."/>
            <person name="Glass J.I."/>
            <person name="Rusch D."/>
            <person name="Podicherti R."/>
            <person name="Tsui H.-C.T."/>
            <person name="Winkler M.E."/>
        </authorList>
    </citation>
    <scope>NUCLEOTIDE SEQUENCE</scope>
</reference>
<gene>
    <name evidence="1" type="ORF">METZ01_LOCUS158612</name>
</gene>
<dbReference type="EMBL" id="UINC01027099">
    <property type="protein sequence ID" value="SVB05758.1"/>
    <property type="molecule type" value="Genomic_DNA"/>
</dbReference>
<feature type="non-terminal residue" evidence="1">
    <location>
        <position position="1"/>
    </location>
</feature>
<protein>
    <submittedName>
        <fullName evidence="1">Uncharacterized protein</fullName>
    </submittedName>
</protein>
<name>A0A382AWE0_9ZZZZ</name>
<proteinExistence type="predicted"/>
<organism evidence="1">
    <name type="scientific">marine metagenome</name>
    <dbReference type="NCBI Taxonomy" id="408172"/>
    <lineage>
        <taxon>unclassified sequences</taxon>
        <taxon>metagenomes</taxon>
        <taxon>ecological metagenomes</taxon>
    </lineage>
</organism>
<accession>A0A382AWE0</accession>
<dbReference type="AlphaFoldDB" id="A0A382AWE0"/>
<sequence length="33" mass="3809">PKFLSKRMSSGPYFILLKGQSAMFVSEKILYIK</sequence>
<evidence type="ECO:0000313" key="1">
    <source>
        <dbReference type="EMBL" id="SVB05758.1"/>
    </source>
</evidence>